<dbReference type="CDD" id="cd06171">
    <property type="entry name" value="Sigma70_r4"/>
    <property type="match status" value="1"/>
</dbReference>
<evidence type="ECO:0000256" key="4">
    <source>
        <dbReference type="ARBA" id="ARBA00023125"/>
    </source>
</evidence>
<dbReference type="EMBL" id="CP114014">
    <property type="protein sequence ID" value="XAY06055.1"/>
    <property type="molecule type" value="Genomic_DNA"/>
</dbReference>
<evidence type="ECO:0000256" key="5">
    <source>
        <dbReference type="ARBA" id="ARBA00023163"/>
    </source>
</evidence>
<dbReference type="AlphaFoldDB" id="A0AAU7AX53"/>
<evidence type="ECO:0000313" key="8">
    <source>
        <dbReference type="EMBL" id="XAY06055.1"/>
    </source>
</evidence>
<dbReference type="InterPro" id="IPR036388">
    <property type="entry name" value="WH-like_DNA-bd_sf"/>
</dbReference>
<dbReference type="SUPFAM" id="SSF88659">
    <property type="entry name" value="Sigma3 and sigma4 domains of RNA polymerase sigma factors"/>
    <property type="match status" value="1"/>
</dbReference>
<name>A0AAU7AX53_9ACTN</name>
<dbReference type="InterPro" id="IPR039425">
    <property type="entry name" value="RNA_pol_sigma-70-like"/>
</dbReference>
<gene>
    <name evidence="8" type="ORF">DSM112329_02916</name>
</gene>
<dbReference type="InterPro" id="IPR014284">
    <property type="entry name" value="RNA_pol_sigma-70_dom"/>
</dbReference>
<comment type="similarity">
    <text evidence="1">Belongs to the sigma-70 factor family. ECF subfamily.</text>
</comment>
<dbReference type="SUPFAM" id="SSF88946">
    <property type="entry name" value="Sigma2 domain of RNA polymerase sigma factors"/>
    <property type="match status" value="1"/>
</dbReference>
<dbReference type="Pfam" id="PF08281">
    <property type="entry name" value="Sigma70_r4_2"/>
    <property type="match status" value="1"/>
</dbReference>
<dbReference type="Gene3D" id="1.10.10.10">
    <property type="entry name" value="Winged helix-like DNA-binding domain superfamily/Winged helix DNA-binding domain"/>
    <property type="match status" value="1"/>
</dbReference>
<evidence type="ECO:0008006" key="9">
    <source>
        <dbReference type="Google" id="ProtNLM"/>
    </source>
</evidence>
<dbReference type="KEGG" id="parq:DSM112329_02916"/>
<dbReference type="RefSeq" id="WP_354697293.1">
    <property type="nucleotide sequence ID" value="NZ_CP114014.1"/>
</dbReference>
<dbReference type="Gene3D" id="1.10.1740.10">
    <property type="match status" value="1"/>
</dbReference>
<dbReference type="GO" id="GO:0003677">
    <property type="term" value="F:DNA binding"/>
    <property type="evidence" value="ECO:0007669"/>
    <property type="project" value="UniProtKB-KW"/>
</dbReference>
<keyword evidence="2" id="KW-0805">Transcription regulation</keyword>
<keyword evidence="4" id="KW-0238">DNA-binding</keyword>
<dbReference type="InterPro" id="IPR013249">
    <property type="entry name" value="RNA_pol_sigma70_r4_t2"/>
</dbReference>
<dbReference type="GO" id="GO:0006352">
    <property type="term" value="P:DNA-templated transcription initiation"/>
    <property type="evidence" value="ECO:0007669"/>
    <property type="project" value="InterPro"/>
</dbReference>
<dbReference type="InterPro" id="IPR007627">
    <property type="entry name" value="RNA_pol_sigma70_r2"/>
</dbReference>
<organism evidence="8">
    <name type="scientific">Paraconexibacter sp. AEG42_29</name>
    <dbReference type="NCBI Taxonomy" id="2997339"/>
    <lineage>
        <taxon>Bacteria</taxon>
        <taxon>Bacillati</taxon>
        <taxon>Actinomycetota</taxon>
        <taxon>Thermoleophilia</taxon>
        <taxon>Solirubrobacterales</taxon>
        <taxon>Paraconexibacteraceae</taxon>
        <taxon>Paraconexibacter</taxon>
    </lineage>
</organism>
<dbReference type="PANTHER" id="PTHR43133">
    <property type="entry name" value="RNA POLYMERASE ECF-TYPE SIGMA FACTO"/>
    <property type="match status" value="1"/>
</dbReference>
<proteinExistence type="inferred from homology"/>
<keyword evidence="3" id="KW-0731">Sigma factor</keyword>
<feature type="domain" description="RNA polymerase sigma factor 70 region 4 type 2" evidence="7">
    <location>
        <begin position="117"/>
        <end position="169"/>
    </location>
</feature>
<dbReference type="InterPro" id="IPR013324">
    <property type="entry name" value="RNA_pol_sigma_r3/r4-like"/>
</dbReference>
<reference evidence="8" key="1">
    <citation type="submission" date="2022-12" db="EMBL/GenBank/DDBJ databases">
        <title>Paraconexibacter alkalitolerans sp. nov. and Baekduia alba sp. nov., isolated from soil and emended description of the genera Paraconexibacter (Chun et al., 2020) and Baekduia (An et al., 2020).</title>
        <authorList>
            <person name="Vieira S."/>
            <person name="Huber K.J."/>
            <person name="Geppert A."/>
            <person name="Wolf J."/>
            <person name="Neumann-Schaal M."/>
            <person name="Muesken M."/>
            <person name="Overmann J."/>
        </authorList>
    </citation>
    <scope>NUCLEOTIDE SEQUENCE</scope>
    <source>
        <strain evidence="8">AEG42_29</strain>
    </source>
</reference>
<dbReference type="InterPro" id="IPR013325">
    <property type="entry name" value="RNA_pol_sigma_r2"/>
</dbReference>
<dbReference type="Pfam" id="PF04542">
    <property type="entry name" value="Sigma70_r2"/>
    <property type="match status" value="1"/>
</dbReference>
<evidence type="ECO:0000259" key="7">
    <source>
        <dbReference type="Pfam" id="PF08281"/>
    </source>
</evidence>
<protein>
    <recommendedName>
        <fullName evidence="9">Sigma-70 family RNA polymerase sigma factor</fullName>
    </recommendedName>
</protein>
<feature type="domain" description="RNA polymerase sigma-70 region 2" evidence="6">
    <location>
        <begin position="15"/>
        <end position="80"/>
    </location>
</feature>
<dbReference type="GO" id="GO:0016987">
    <property type="term" value="F:sigma factor activity"/>
    <property type="evidence" value="ECO:0007669"/>
    <property type="project" value="UniProtKB-KW"/>
</dbReference>
<evidence type="ECO:0000256" key="1">
    <source>
        <dbReference type="ARBA" id="ARBA00010641"/>
    </source>
</evidence>
<evidence type="ECO:0000256" key="2">
    <source>
        <dbReference type="ARBA" id="ARBA00023015"/>
    </source>
</evidence>
<sequence>MPRLSLTAEVLGEVFSEHGDALVAYFARRTFDPEVAFDLTAETFAEAVACRHRFRGEHIDQVIAWIYGIAANQLRTFVRRGHIERRALRRLGLERPSLTDSDLERIERDAGLQDLREVIAASLAQLPLHHREAVRLRVLEDRSYADTAAALQISEQTARAHVSRGLRRLAKVVPAATLTHLNEGRS</sequence>
<evidence type="ECO:0000259" key="6">
    <source>
        <dbReference type="Pfam" id="PF04542"/>
    </source>
</evidence>
<accession>A0AAU7AX53</accession>
<evidence type="ECO:0000256" key="3">
    <source>
        <dbReference type="ARBA" id="ARBA00023082"/>
    </source>
</evidence>
<keyword evidence="5" id="KW-0804">Transcription</keyword>
<dbReference type="NCBIfam" id="TIGR02937">
    <property type="entry name" value="sigma70-ECF"/>
    <property type="match status" value="1"/>
</dbReference>
<dbReference type="PANTHER" id="PTHR43133:SF8">
    <property type="entry name" value="RNA POLYMERASE SIGMA FACTOR HI_1459-RELATED"/>
    <property type="match status" value="1"/>
</dbReference>